<evidence type="ECO:0000256" key="1">
    <source>
        <dbReference type="SAM" id="SignalP"/>
    </source>
</evidence>
<feature type="chain" id="PRO_5043855229" evidence="1">
    <location>
        <begin position="19"/>
        <end position="74"/>
    </location>
</feature>
<dbReference type="EMBL" id="JAVRRD010000015">
    <property type="protein sequence ID" value="KAK5051366.1"/>
    <property type="molecule type" value="Genomic_DNA"/>
</dbReference>
<accession>A0AAV9N7W8</accession>
<comment type="caution">
    <text evidence="2">The sequence shown here is derived from an EMBL/GenBank/DDBJ whole genome shotgun (WGS) entry which is preliminary data.</text>
</comment>
<proteinExistence type="predicted"/>
<evidence type="ECO:0000313" key="3">
    <source>
        <dbReference type="Proteomes" id="UP001358417"/>
    </source>
</evidence>
<dbReference type="Proteomes" id="UP001358417">
    <property type="component" value="Unassembled WGS sequence"/>
</dbReference>
<dbReference type="RefSeq" id="XP_064705593.1">
    <property type="nucleotide sequence ID" value="XM_064846613.1"/>
</dbReference>
<gene>
    <name evidence="2" type="ORF">LTR84_003018</name>
</gene>
<keyword evidence="1" id="KW-0732">Signal</keyword>
<reference evidence="2 3" key="1">
    <citation type="submission" date="2023-08" db="EMBL/GenBank/DDBJ databases">
        <title>Black Yeasts Isolated from many extreme environments.</title>
        <authorList>
            <person name="Coleine C."/>
            <person name="Stajich J.E."/>
            <person name="Selbmann L."/>
        </authorList>
    </citation>
    <scope>NUCLEOTIDE SEQUENCE [LARGE SCALE GENOMIC DNA]</scope>
    <source>
        <strain evidence="2 3">CCFEE 5792</strain>
    </source>
</reference>
<protein>
    <submittedName>
        <fullName evidence="2">Uncharacterized protein</fullName>
    </submittedName>
</protein>
<dbReference type="AlphaFoldDB" id="A0AAV9N7W8"/>
<keyword evidence="3" id="KW-1185">Reference proteome</keyword>
<name>A0AAV9N7W8_9EURO</name>
<dbReference type="GeneID" id="89971212"/>
<evidence type="ECO:0000313" key="2">
    <source>
        <dbReference type="EMBL" id="KAK5051366.1"/>
    </source>
</evidence>
<sequence length="74" mass="7774">MKAFTVIAVISTLGVAAAIPVANAMPNSALKERSPDPLVFAAEEAFDKDKRGEAGVAETATYWCYPGLGCRKAD</sequence>
<feature type="signal peptide" evidence="1">
    <location>
        <begin position="1"/>
        <end position="18"/>
    </location>
</feature>
<organism evidence="2 3">
    <name type="scientific">Exophiala bonariae</name>
    <dbReference type="NCBI Taxonomy" id="1690606"/>
    <lineage>
        <taxon>Eukaryota</taxon>
        <taxon>Fungi</taxon>
        <taxon>Dikarya</taxon>
        <taxon>Ascomycota</taxon>
        <taxon>Pezizomycotina</taxon>
        <taxon>Eurotiomycetes</taxon>
        <taxon>Chaetothyriomycetidae</taxon>
        <taxon>Chaetothyriales</taxon>
        <taxon>Herpotrichiellaceae</taxon>
        <taxon>Exophiala</taxon>
    </lineage>
</organism>